<evidence type="ECO:0000313" key="1">
    <source>
        <dbReference type="EMBL" id="KAF8414546.1"/>
    </source>
</evidence>
<dbReference type="Proteomes" id="UP001194468">
    <property type="component" value="Unassembled WGS sequence"/>
</dbReference>
<protein>
    <submittedName>
        <fullName evidence="1">Uncharacterized protein</fullName>
    </submittedName>
</protein>
<gene>
    <name evidence="1" type="ORF">L210DRAFT_3513670</name>
</gene>
<accession>A0AAD4B8U2</accession>
<keyword evidence="2" id="KW-1185">Reference proteome</keyword>
<organism evidence="1 2">
    <name type="scientific">Boletus edulis BED1</name>
    <dbReference type="NCBI Taxonomy" id="1328754"/>
    <lineage>
        <taxon>Eukaryota</taxon>
        <taxon>Fungi</taxon>
        <taxon>Dikarya</taxon>
        <taxon>Basidiomycota</taxon>
        <taxon>Agaricomycotina</taxon>
        <taxon>Agaricomycetes</taxon>
        <taxon>Agaricomycetidae</taxon>
        <taxon>Boletales</taxon>
        <taxon>Boletineae</taxon>
        <taxon>Boletaceae</taxon>
        <taxon>Boletoideae</taxon>
        <taxon>Boletus</taxon>
    </lineage>
</organism>
<evidence type="ECO:0000313" key="2">
    <source>
        <dbReference type="Proteomes" id="UP001194468"/>
    </source>
</evidence>
<reference evidence="1" key="1">
    <citation type="submission" date="2019-10" db="EMBL/GenBank/DDBJ databases">
        <authorList>
            <consortium name="DOE Joint Genome Institute"/>
            <person name="Kuo A."/>
            <person name="Miyauchi S."/>
            <person name="Kiss E."/>
            <person name="Drula E."/>
            <person name="Kohler A."/>
            <person name="Sanchez-Garcia M."/>
            <person name="Andreopoulos B."/>
            <person name="Barry K.W."/>
            <person name="Bonito G."/>
            <person name="Buee M."/>
            <person name="Carver A."/>
            <person name="Chen C."/>
            <person name="Cichocki N."/>
            <person name="Clum A."/>
            <person name="Culley D."/>
            <person name="Crous P.W."/>
            <person name="Fauchery L."/>
            <person name="Girlanda M."/>
            <person name="Hayes R."/>
            <person name="Keri Z."/>
            <person name="LaButti K."/>
            <person name="Lipzen A."/>
            <person name="Lombard V."/>
            <person name="Magnuson J."/>
            <person name="Maillard F."/>
            <person name="Morin E."/>
            <person name="Murat C."/>
            <person name="Nolan M."/>
            <person name="Ohm R."/>
            <person name="Pangilinan J."/>
            <person name="Pereira M."/>
            <person name="Perotto S."/>
            <person name="Peter M."/>
            <person name="Riley R."/>
            <person name="Sitrit Y."/>
            <person name="Stielow B."/>
            <person name="Szollosi G."/>
            <person name="Zifcakova L."/>
            <person name="Stursova M."/>
            <person name="Spatafora J.W."/>
            <person name="Tedersoo L."/>
            <person name="Vaario L.-M."/>
            <person name="Yamada A."/>
            <person name="Yan M."/>
            <person name="Wang P."/>
            <person name="Xu J."/>
            <person name="Bruns T."/>
            <person name="Baldrian P."/>
            <person name="Vilgalys R."/>
            <person name="Henrissat B."/>
            <person name="Grigoriev I.V."/>
            <person name="Hibbett D."/>
            <person name="Nagy L.G."/>
            <person name="Martin F.M."/>
        </authorList>
    </citation>
    <scope>NUCLEOTIDE SEQUENCE</scope>
    <source>
        <strain evidence="1">BED1</strain>
    </source>
</reference>
<proteinExistence type="predicted"/>
<dbReference type="EMBL" id="WHUW01000488">
    <property type="protein sequence ID" value="KAF8414546.1"/>
    <property type="molecule type" value="Genomic_DNA"/>
</dbReference>
<name>A0AAD4B8U2_BOLED</name>
<sequence length="108" mass="11934">MCSPRINLEPLGAELSTSRPGNPFYPYPNESSMHLGNWYWNEGAQKSKENFKELLDIVGDPAFSPSTVSETAWGAIDQQLGCNQIDGDVPEWLGEDNGWKCSSVTILV</sequence>
<dbReference type="AlphaFoldDB" id="A0AAD4B8U2"/>
<reference evidence="1" key="2">
    <citation type="journal article" date="2020" name="Nat. Commun.">
        <title>Large-scale genome sequencing of mycorrhizal fungi provides insights into the early evolution of symbiotic traits.</title>
        <authorList>
            <person name="Miyauchi S."/>
            <person name="Kiss E."/>
            <person name="Kuo A."/>
            <person name="Drula E."/>
            <person name="Kohler A."/>
            <person name="Sanchez-Garcia M."/>
            <person name="Morin E."/>
            <person name="Andreopoulos B."/>
            <person name="Barry K.W."/>
            <person name="Bonito G."/>
            <person name="Buee M."/>
            <person name="Carver A."/>
            <person name="Chen C."/>
            <person name="Cichocki N."/>
            <person name="Clum A."/>
            <person name="Culley D."/>
            <person name="Crous P.W."/>
            <person name="Fauchery L."/>
            <person name="Girlanda M."/>
            <person name="Hayes R.D."/>
            <person name="Keri Z."/>
            <person name="LaButti K."/>
            <person name="Lipzen A."/>
            <person name="Lombard V."/>
            <person name="Magnuson J."/>
            <person name="Maillard F."/>
            <person name="Murat C."/>
            <person name="Nolan M."/>
            <person name="Ohm R.A."/>
            <person name="Pangilinan J."/>
            <person name="Pereira M.F."/>
            <person name="Perotto S."/>
            <person name="Peter M."/>
            <person name="Pfister S."/>
            <person name="Riley R."/>
            <person name="Sitrit Y."/>
            <person name="Stielow J.B."/>
            <person name="Szollosi G."/>
            <person name="Zifcakova L."/>
            <person name="Stursova M."/>
            <person name="Spatafora J.W."/>
            <person name="Tedersoo L."/>
            <person name="Vaario L.M."/>
            <person name="Yamada A."/>
            <person name="Yan M."/>
            <person name="Wang P."/>
            <person name="Xu J."/>
            <person name="Bruns T."/>
            <person name="Baldrian P."/>
            <person name="Vilgalys R."/>
            <person name="Dunand C."/>
            <person name="Henrissat B."/>
            <person name="Grigoriev I.V."/>
            <person name="Hibbett D."/>
            <person name="Nagy L.G."/>
            <person name="Martin F.M."/>
        </authorList>
    </citation>
    <scope>NUCLEOTIDE SEQUENCE</scope>
    <source>
        <strain evidence="1">BED1</strain>
    </source>
</reference>
<comment type="caution">
    <text evidence="1">The sequence shown here is derived from an EMBL/GenBank/DDBJ whole genome shotgun (WGS) entry which is preliminary data.</text>
</comment>